<feature type="region of interest" description="Disordered" evidence="1">
    <location>
        <begin position="93"/>
        <end position="143"/>
    </location>
</feature>
<gene>
    <name evidence="2" type="ORF">HJG59_008271</name>
</gene>
<name>A0A7J8FZ44_MOLMO</name>
<feature type="compositionally biased region" description="Polar residues" evidence="1">
    <location>
        <begin position="127"/>
        <end position="136"/>
    </location>
</feature>
<proteinExistence type="predicted"/>
<comment type="caution">
    <text evidence="2">The sequence shown here is derived from an EMBL/GenBank/DDBJ whole genome shotgun (WGS) entry which is preliminary data.</text>
</comment>
<dbReference type="EMBL" id="JACASF010000010">
    <property type="protein sequence ID" value="KAF6452997.1"/>
    <property type="molecule type" value="Genomic_DNA"/>
</dbReference>
<dbReference type="InParanoid" id="A0A7J8FZ44"/>
<dbReference type="Proteomes" id="UP000550707">
    <property type="component" value="Unassembled WGS sequence"/>
</dbReference>
<organism evidence="2 3">
    <name type="scientific">Molossus molossus</name>
    <name type="common">Pallas' mastiff bat</name>
    <name type="synonym">Vespertilio molossus</name>
    <dbReference type="NCBI Taxonomy" id="27622"/>
    <lineage>
        <taxon>Eukaryota</taxon>
        <taxon>Metazoa</taxon>
        <taxon>Chordata</taxon>
        <taxon>Craniata</taxon>
        <taxon>Vertebrata</taxon>
        <taxon>Euteleostomi</taxon>
        <taxon>Mammalia</taxon>
        <taxon>Eutheria</taxon>
        <taxon>Laurasiatheria</taxon>
        <taxon>Chiroptera</taxon>
        <taxon>Yangochiroptera</taxon>
        <taxon>Molossidae</taxon>
        <taxon>Molossus</taxon>
    </lineage>
</organism>
<protein>
    <submittedName>
        <fullName evidence="2">Uncharacterized protein</fullName>
    </submittedName>
</protein>
<sequence>MWMLRPEHQENMHPALLDGWAAVSQLRHRPGPGRPYARLSQQELPTSSWICSARQTRGTVLLPDHPHDERKGQLAVCASEGQAGTVVQARTLTRRSDSAGQRAWTLNFSGRRDPSGGGLARLPAAASHSSDQTTKSWDPAHQR</sequence>
<evidence type="ECO:0000313" key="2">
    <source>
        <dbReference type="EMBL" id="KAF6452997.1"/>
    </source>
</evidence>
<evidence type="ECO:0000256" key="1">
    <source>
        <dbReference type="SAM" id="MobiDB-lite"/>
    </source>
</evidence>
<dbReference type="AlphaFoldDB" id="A0A7J8FZ44"/>
<evidence type="ECO:0000313" key="3">
    <source>
        <dbReference type="Proteomes" id="UP000550707"/>
    </source>
</evidence>
<accession>A0A7J8FZ44</accession>
<reference evidence="2 3" key="1">
    <citation type="journal article" date="2020" name="Nature">
        <title>Six reference-quality genomes reveal evolution of bat adaptations.</title>
        <authorList>
            <person name="Jebb D."/>
            <person name="Huang Z."/>
            <person name="Pippel M."/>
            <person name="Hughes G.M."/>
            <person name="Lavrichenko K."/>
            <person name="Devanna P."/>
            <person name="Winkler S."/>
            <person name="Jermiin L.S."/>
            <person name="Skirmuntt E.C."/>
            <person name="Katzourakis A."/>
            <person name="Burkitt-Gray L."/>
            <person name="Ray D.A."/>
            <person name="Sullivan K.A.M."/>
            <person name="Roscito J.G."/>
            <person name="Kirilenko B.M."/>
            <person name="Davalos L.M."/>
            <person name="Corthals A.P."/>
            <person name="Power M.L."/>
            <person name="Jones G."/>
            <person name="Ransome R.D."/>
            <person name="Dechmann D.K.N."/>
            <person name="Locatelli A.G."/>
            <person name="Puechmaille S.J."/>
            <person name="Fedrigo O."/>
            <person name="Jarvis E.D."/>
            <person name="Hiller M."/>
            <person name="Vernes S.C."/>
            <person name="Myers E.W."/>
            <person name="Teeling E.C."/>
        </authorList>
    </citation>
    <scope>NUCLEOTIDE SEQUENCE [LARGE SCALE GENOMIC DNA]</scope>
    <source>
        <strain evidence="2">MMolMol1</strain>
        <tissue evidence="2">Muscle</tissue>
    </source>
</reference>
<keyword evidence="3" id="KW-1185">Reference proteome</keyword>